<protein>
    <submittedName>
        <fullName evidence="1">P5.1</fullName>
    </submittedName>
</protein>
<reference evidence="1" key="1">
    <citation type="submission" date="2018-03" db="EMBL/GenBank/DDBJ databases">
        <title>Molecular characterization of an isolate of Sweet potato chlorotic stunt virus in Taiwan.</title>
        <authorList>
            <person name="Wang Y.-C."/>
            <person name="Wang L.-Y."/>
            <person name="Huang L.-H."/>
            <person name="Chen T.-C."/>
        </authorList>
    </citation>
    <scope>NUCLEOTIDE SEQUENCE</scope>
    <source>
        <strain evidence="1">CYI-6</strain>
    </source>
</reference>
<dbReference type="EMBL" id="MH151313">
    <property type="protein sequence ID" value="AZQ19956.1"/>
    <property type="molecule type" value="Genomic_RNA"/>
</dbReference>
<sequence>MILIVFAQVWYVCRCSIFVFECALWCTVDFKEVRLVFTNICM</sequence>
<proteinExistence type="predicted"/>
<organism evidence="1">
    <name type="scientific">Sweet potato chlorotic stunt virus</name>
    <dbReference type="NCBI Taxonomy" id="81931"/>
    <lineage>
        <taxon>Viruses</taxon>
        <taxon>Riboviria</taxon>
        <taxon>Orthornavirae</taxon>
        <taxon>Kitrinoviricota</taxon>
        <taxon>Alsuviricetes</taxon>
        <taxon>Martellivirales</taxon>
        <taxon>Closteroviridae</taxon>
        <taxon>Crinivirus</taxon>
        <taxon>Crinivirus ipomeae</taxon>
    </lineage>
</organism>
<accession>A0A3S9LKR6</accession>
<evidence type="ECO:0000313" key="1">
    <source>
        <dbReference type="EMBL" id="AZQ19956.1"/>
    </source>
</evidence>
<name>A0A3S9LKR6_9CLOS</name>